<sequence>MENEERKRYAEQVAIAFWNSIADDQEEVNDEDDPNHVYTMFYSEHLENLYEWTDLARFEQSVYGKLPYGIFDMFGWSTKDELNGFGVNGKMNRRVPHDRRAADERPWKCRYWHYDPRVMPTVSVIIPFHAEDAIVLTRTIFSVLLNSPRSLLKEVIVVADGDNQHTNDTLSYIESEIYSNKYYQHLLNNLEIFRVFSMELCLEYLPLLFGENSKGNVRLFKTQERFGWSHSIRNVLSQVTGDVLVFLTSHVETSANWLVPLLGPIVGNERTVTVPSFGHIDRQNFFFISQPPSTVYWNDALKTENVRLDRVADFAFVNQWKQNDTLRTLPRQVDLLSQVHFAISRSFAQQIELFDSDHVVNPNVGNIIWDYTYKIRKCGGRIVV</sequence>
<dbReference type="Proteomes" id="UP000194236">
    <property type="component" value="Unassembled WGS sequence"/>
</dbReference>
<evidence type="ECO:0000313" key="4">
    <source>
        <dbReference type="Proteomes" id="UP000194236"/>
    </source>
</evidence>
<proteinExistence type="predicted"/>
<dbReference type="EMBL" id="MUJZ01012312">
    <property type="protein sequence ID" value="OTF81692.1"/>
    <property type="molecule type" value="Genomic_DNA"/>
</dbReference>
<dbReference type="Pfam" id="PF00535">
    <property type="entry name" value="Glycos_transf_2"/>
    <property type="match status" value="1"/>
</dbReference>
<evidence type="ECO:0000313" key="3">
    <source>
        <dbReference type="EMBL" id="OTF81692.1"/>
    </source>
</evidence>
<dbReference type="InterPro" id="IPR029044">
    <property type="entry name" value="Nucleotide-diphossugar_trans"/>
</dbReference>
<dbReference type="Gene3D" id="3.90.550.10">
    <property type="entry name" value="Spore Coat Polysaccharide Biosynthesis Protein SpsA, Chain A"/>
    <property type="match status" value="1"/>
</dbReference>
<dbReference type="GO" id="GO:0006493">
    <property type="term" value="P:protein O-linked glycosylation"/>
    <property type="evidence" value="ECO:0007669"/>
    <property type="project" value="TreeGrafter"/>
</dbReference>
<reference evidence="3 4" key="1">
    <citation type="submission" date="2017-03" db="EMBL/GenBank/DDBJ databases">
        <title>Genome Survey of Euroglyphus maynei.</title>
        <authorList>
            <person name="Arlian L.G."/>
            <person name="Morgan M.S."/>
            <person name="Rider S.D."/>
        </authorList>
    </citation>
    <scope>NUCLEOTIDE SEQUENCE [LARGE SCALE GENOMIC DNA]</scope>
    <source>
        <strain evidence="3">Arlian Lab</strain>
        <tissue evidence="3">Whole body</tissue>
    </source>
</reference>
<name>A0A1Y3BLK4_EURMA</name>
<evidence type="ECO:0000256" key="1">
    <source>
        <dbReference type="ARBA" id="ARBA00023157"/>
    </source>
</evidence>
<dbReference type="SUPFAM" id="SSF53448">
    <property type="entry name" value="Nucleotide-diphospho-sugar transferases"/>
    <property type="match status" value="1"/>
</dbReference>
<protein>
    <recommendedName>
        <fullName evidence="2">Glycosyltransferase 2-like domain-containing protein</fullName>
    </recommendedName>
</protein>
<keyword evidence="4" id="KW-1185">Reference proteome</keyword>
<dbReference type="PANTHER" id="PTHR11675:SF119">
    <property type="entry name" value="POLYPEPTIDE N-ACETYLGALACTOSAMINYLTRANSFERASE 2"/>
    <property type="match status" value="1"/>
</dbReference>
<dbReference type="GO" id="GO:0004653">
    <property type="term" value="F:polypeptide N-acetylgalactosaminyltransferase activity"/>
    <property type="evidence" value="ECO:0007669"/>
    <property type="project" value="TreeGrafter"/>
</dbReference>
<dbReference type="InterPro" id="IPR001173">
    <property type="entry name" value="Glyco_trans_2-like"/>
</dbReference>
<accession>A0A1Y3BLK4</accession>
<dbReference type="GO" id="GO:0005794">
    <property type="term" value="C:Golgi apparatus"/>
    <property type="evidence" value="ECO:0007669"/>
    <property type="project" value="TreeGrafter"/>
</dbReference>
<feature type="non-terminal residue" evidence="3">
    <location>
        <position position="384"/>
    </location>
</feature>
<dbReference type="PANTHER" id="PTHR11675">
    <property type="entry name" value="N-ACETYLGALACTOSAMINYLTRANSFERASE"/>
    <property type="match status" value="1"/>
</dbReference>
<feature type="domain" description="Glycosyltransferase 2-like" evidence="2">
    <location>
        <begin position="213"/>
        <end position="291"/>
    </location>
</feature>
<dbReference type="OrthoDB" id="1741717at2759"/>
<keyword evidence="1" id="KW-1015">Disulfide bond</keyword>
<evidence type="ECO:0000259" key="2">
    <source>
        <dbReference type="Pfam" id="PF00535"/>
    </source>
</evidence>
<dbReference type="AlphaFoldDB" id="A0A1Y3BLK4"/>
<comment type="caution">
    <text evidence="3">The sequence shown here is derived from an EMBL/GenBank/DDBJ whole genome shotgun (WGS) entry which is preliminary data.</text>
</comment>
<organism evidence="3 4">
    <name type="scientific">Euroglyphus maynei</name>
    <name type="common">Mayne's house dust mite</name>
    <dbReference type="NCBI Taxonomy" id="6958"/>
    <lineage>
        <taxon>Eukaryota</taxon>
        <taxon>Metazoa</taxon>
        <taxon>Ecdysozoa</taxon>
        <taxon>Arthropoda</taxon>
        <taxon>Chelicerata</taxon>
        <taxon>Arachnida</taxon>
        <taxon>Acari</taxon>
        <taxon>Acariformes</taxon>
        <taxon>Sarcoptiformes</taxon>
        <taxon>Astigmata</taxon>
        <taxon>Psoroptidia</taxon>
        <taxon>Analgoidea</taxon>
        <taxon>Pyroglyphidae</taxon>
        <taxon>Pyroglyphinae</taxon>
        <taxon>Euroglyphus</taxon>
    </lineage>
</organism>
<gene>
    <name evidence="3" type="ORF">BLA29_003645</name>
</gene>